<dbReference type="AlphaFoldDB" id="A0AA90NBM6"/>
<gene>
    <name evidence="1" type="ORF">Q7X28_16420</name>
</gene>
<dbReference type="EMBL" id="JAUTIX010000006">
    <property type="protein sequence ID" value="MDP0399512.1"/>
    <property type="molecule type" value="Genomic_DNA"/>
</dbReference>
<protein>
    <submittedName>
        <fullName evidence="1">Uncharacterized protein</fullName>
    </submittedName>
</protein>
<keyword evidence="2" id="KW-1185">Reference proteome</keyword>
<accession>A0AA90NBM6</accession>
<sequence length="155" mass="16647">MLRTQRRADDRVDRVARISDCSIPGSAPAIDFTKGPVTFSGQIRWTGSLMSGTVKNALEPIGVRERFVMPDKATTDVLVNGISAKIIDTFPERVSRYEYTVGAGESVGIFEPRCTYRADLTRDGRSFSVDVVAGSGRWEVGIANGGGGYAGPVVS</sequence>
<organism evidence="1 2">
    <name type="scientific">Tsukamurella strandjordii</name>
    <dbReference type="NCBI Taxonomy" id="147577"/>
    <lineage>
        <taxon>Bacteria</taxon>
        <taxon>Bacillati</taxon>
        <taxon>Actinomycetota</taxon>
        <taxon>Actinomycetes</taxon>
        <taxon>Mycobacteriales</taxon>
        <taxon>Tsukamurellaceae</taxon>
        <taxon>Tsukamurella</taxon>
    </lineage>
</organism>
<name>A0AA90NBM6_9ACTN</name>
<reference evidence="1" key="1">
    <citation type="submission" date="2023-08" db="EMBL/GenBank/DDBJ databases">
        <title>The draft genome of Tsukamurella strandjordii strain 050030.</title>
        <authorList>
            <person name="Zhao F."/>
            <person name="Feng Y."/>
            <person name="Zong Z."/>
        </authorList>
    </citation>
    <scope>NUCLEOTIDE SEQUENCE</scope>
    <source>
        <strain evidence="1">050030</strain>
    </source>
</reference>
<dbReference type="RefSeq" id="WP_305112114.1">
    <property type="nucleotide sequence ID" value="NZ_JAUTIX010000006.1"/>
</dbReference>
<evidence type="ECO:0000313" key="2">
    <source>
        <dbReference type="Proteomes" id="UP001178281"/>
    </source>
</evidence>
<dbReference type="Proteomes" id="UP001178281">
    <property type="component" value="Unassembled WGS sequence"/>
</dbReference>
<evidence type="ECO:0000313" key="1">
    <source>
        <dbReference type="EMBL" id="MDP0399512.1"/>
    </source>
</evidence>
<comment type="caution">
    <text evidence="1">The sequence shown here is derived from an EMBL/GenBank/DDBJ whole genome shotgun (WGS) entry which is preliminary data.</text>
</comment>
<proteinExistence type="predicted"/>